<evidence type="ECO:0000256" key="8">
    <source>
        <dbReference type="PIRNR" id="PIRNR028784"/>
    </source>
</evidence>
<dbReference type="PANTHER" id="PTHR34702">
    <property type="entry name" value="NA(+)/H(+) ANTIPORTER SUBUNIT F1"/>
    <property type="match status" value="1"/>
</dbReference>
<keyword evidence="5 9" id="KW-0812">Transmembrane</keyword>
<keyword evidence="8" id="KW-0050">Antiport</keyword>
<name>A0ABS7K825_9BACI</name>
<keyword evidence="8" id="KW-0406">Ion transport</keyword>
<feature type="transmembrane region" description="Helical" evidence="9">
    <location>
        <begin position="60"/>
        <end position="82"/>
    </location>
</feature>
<dbReference type="InterPro" id="IPR007208">
    <property type="entry name" value="MrpF/PhaF-like"/>
</dbReference>
<comment type="caution">
    <text evidence="10">The sequence shown here is derived from an EMBL/GenBank/DDBJ whole genome shotgun (WGS) entry which is preliminary data.</text>
</comment>
<evidence type="ECO:0000256" key="6">
    <source>
        <dbReference type="ARBA" id="ARBA00022989"/>
    </source>
</evidence>
<evidence type="ECO:0000256" key="3">
    <source>
        <dbReference type="ARBA" id="ARBA00022448"/>
    </source>
</evidence>
<dbReference type="Pfam" id="PF04066">
    <property type="entry name" value="MrpF_PhaF"/>
    <property type="match status" value="1"/>
</dbReference>
<feature type="transmembrane region" description="Helical" evidence="9">
    <location>
        <begin position="6"/>
        <end position="24"/>
    </location>
</feature>
<protein>
    <submittedName>
        <fullName evidence="10">Na(+)/H(+) antiporter subunit F1</fullName>
    </submittedName>
</protein>
<dbReference type="Proteomes" id="UP000769780">
    <property type="component" value="Unassembled WGS sequence"/>
</dbReference>
<evidence type="ECO:0000256" key="7">
    <source>
        <dbReference type="ARBA" id="ARBA00023136"/>
    </source>
</evidence>
<proteinExistence type="inferred from homology"/>
<evidence type="ECO:0000313" key="10">
    <source>
        <dbReference type="EMBL" id="MBY0098251.1"/>
    </source>
</evidence>
<evidence type="ECO:0000256" key="1">
    <source>
        <dbReference type="ARBA" id="ARBA00004651"/>
    </source>
</evidence>
<dbReference type="PANTHER" id="PTHR34702:SF1">
    <property type="entry name" value="NA(+)_H(+) ANTIPORTER SUBUNIT F"/>
    <property type="match status" value="1"/>
</dbReference>
<dbReference type="NCBIfam" id="NF009248">
    <property type="entry name" value="PRK12600.1"/>
    <property type="match status" value="1"/>
</dbReference>
<organism evidence="10 11">
    <name type="scientific">Mesobacillus maritimus</name>
    <dbReference type="NCBI Taxonomy" id="1643336"/>
    <lineage>
        <taxon>Bacteria</taxon>
        <taxon>Bacillati</taxon>
        <taxon>Bacillota</taxon>
        <taxon>Bacilli</taxon>
        <taxon>Bacillales</taxon>
        <taxon>Bacillaceae</taxon>
        <taxon>Mesobacillus</taxon>
    </lineage>
</organism>
<comment type="similarity">
    <text evidence="2 8">Belongs to the CPA3 antiporters (TC 2.A.63) subunit F family.</text>
</comment>
<feature type="transmembrane region" description="Helical" evidence="9">
    <location>
        <begin position="36"/>
        <end position="54"/>
    </location>
</feature>
<evidence type="ECO:0000256" key="4">
    <source>
        <dbReference type="ARBA" id="ARBA00022475"/>
    </source>
</evidence>
<evidence type="ECO:0000256" key="9">
    <source>
        <dbReference type="SAM" id="Phobius"/>
    </source>
</evidence>
<accession>A0ABS7K825</accession>
<evidence type="ECO:0000256" key="5">
    <source>
        <dbReference type="ARBA" id="ARBA00022692"/>
    </source>
</evidence>
<keyword evidence="6 9" id="KW-1133">Transmembrane helix</keyword>
<reference evidence="10 11" key="1">
    <citation type="submission" date="2020-07" db="EMBL/GenBank/DDBJ databases">
        <title>Fungal Genomes of the International Space Station.</title>
        <authorList>
            <person name="Seuylemezian A."/>
            <person name="Singh N.K."/>
            <person name="Wood J."/>
            <person name="Venkateswaran K."/>
        </authorList>
    </citation>
    <scope>NUCLEOTIDE SEQUENCE [LARGE SCALE GENOMIC DNA]</scope>
    <source>
        <strain evidence="10 11">PL-B2</strain>
    </source>
</reference>
<keyword evidence="4 8" id="KW-1003">Cell membrane</keyword>
<sequence>MFELLMLGSIVMLVLTILACLYRVWKGPSMPDRIQALDTIGITLVAGVAIFSVLNRTHAFLEVILIIGILSFIGTIAFARSLERGVVIERKRVE</sequence>
<comment type="subcellular location">
    <subcellularLocation>
        <location evidence="1 8">Cell membrane</location>
        <topology evidence="1 8">Multi-pass membrane protein</topology>
    </subcellularLocation>
</comment>
<gene>
    <name evidence="10" type="ORF">H0185_15745</name>
</gene>
<keyword evidence="3 8" id="KW-0813">Transport</keyword>
<dbReference type="EMBL" id="JACWFH010000021">
    <property type="protein sequence ID" value="MBY0098251.1"/>
    <property type="molecule type" value="Genomic_DNA"/>
</dbReference>
<dbReference type="RefSeq" id="WP_221874472.1">
    <property type="nucleotide sequence ID" value="NZ_JACWFH010000021.1"/>
</dbReference>
<keyword evidence="11" id="KW-1185">Reference proteome</keyword>
<keyword evidence="7 8" id="KW-0472">Membrane</keyword>
<evidence type="ECO:0000313" key="11">
    <source>
        <dbReference type="Proteomes" id="UP000769780"/>
    </source>
</evidence>
<evidence type="ECO:0000256" key="2">
    <source>
        <dbReference type="ARBA" id="ARBA00009212"/>
    </source>
</evidence>
<dbReference type="PIRSF" id="PIRSF028784">
    <property type="entry name" value="MrpF"/>
    <property type="match status" value="1"/>
</dbReference>